<gene>
    <name evidence="2" type="ORF">H9701_10115</name>
</gene>
<name>A0A9D2P2G3_9FIRM</name>
<dbReference type="Proteomes" id="UP000823882">
    <property type="component" value="Unassembled WGS sequence"/>
</dbReference>
<feature type="signal peptide" evidence="1">
    <location>
        <begin position="1"/>
        <end position="20"/>
    </location>
</feature>
<reference evidence="2" key="1">
    <citation type="journal article" date="2021" name="PeerJ">
        <title>Extensive microbial diversity within the chicken gut microbiome revealed by metagenomics and culture.</title>
        <authorList>
            <person name="Gilroy R."/>
            <person name="Ravi A."/>
            <person name="Getino M."/>
            <person name="Pursley I."/>
            <person name="Horton D.L."/>
            <person name="Alikhan N.F."/>
            <person name="Baker D."/>
            <person name="Gharbi K."/>
            <person name="Hall N."/>
            <person name="Watson M."/>
            <person name="Adriaenssens E.M."/>
            <person name="Foster-Nyarko E."/>
            <person name="Jarju S."/>
            <person name="Secka A."/>
            <person name="Antonio M."/>
            <person name="Oren A."/>
            <person name="Chaudhuri R.R."/>
            <person name="La Ragione R."/>
            <person name="Hildebrand F."/>
            <person name="Pallen M.J."/>
        </authorList>
    </citation>
    <scope>NUCLEOTIDE SEQUENCE</scope>
    <source>
        <strain evidence="2">CHK186-1790</strain>
    </source>
</reference>
<evidence type="ECO:0000256" key="1">
    <source>
        <dbReference type="SAM" id="SignalP"/>
    </source>
</evidence>
<protein>
    <submittedName>
        <fullName evidence="2">Uncharacterized protein</fullName>
    </submittedName>
</protein>
<keyword evidence="1" id="KW-0732">Signal</keyword>
<accession>A0A9D2P2G3</accession>
<reference evidence="2" key="2">
    <citation type="submission" date="2021-04" db="EMBL/GenBank/DDBJ databases">
        <authorList>
            <person name="Gilroy R."/>
        </authorList>
    </citation>
    <scope>NUCLEOTIDE SEQUENCE</scope>
    <source>
        <strain evidence="2">CHK186-1790</strain>
    </source>
</reference>
<evidence type="ECO:0000313" key="2">
    <source>
        <dbReference type="EMBL" id="HJC41888.1"/>
    </source>
</evidence>
<proteinExistence type="predicted"/>
<sequence>MKKRKTAALLALGALLTAAAWVGEKVTRRREASVTLQPPKGWDRGLDGRYTPFCEG</sequence>
<feature type="chain" id="PRO_5039085151" evidence="1">
    <location>
        <begin position="21"/>
        <end position="56"/>
    </location>
</feature>
<organism evidence="2 3">
    <name type="scientific">Candidatus Intestinimonas pullistercoris</name>
    <dbReference type="NCBI Taxonomy" id="2838623"/>
    <lineage>
        <taxon>Bacteria</taxon>
        <taxon>Bacillati</taxon>
        <taxon>Bacillota</taxon>
        <taxon>Clostridia</taxon>
        <taxon>Eubacteriales</taxon>
        <taxon>Intestinimonas</taxon>
    </lineage>
</organism>
<dbReference type="AlphaFoldDB" id="A0A9D2P2G3"/>
<dbReference type="EMBL" id="DWWJ01000189">
    <property type="protein sequence ID" value="HJC41888.1"/>
    <property type="molecule type" value="Genomic_DNA"/>
</dbReference>
<evidence type="ECO:0000313" key="3">
    <source>
        <dbReference type="Proteomes" id="UP000823882"/>
    </source>
</evidence>
<comment type="caution">
    <text evidence="2">The sequence shown here is derived from an EMBL/GenBank/DDBJ whole genome shotgun (WGS) entry which is preliminary data.</text>
</comment>